<proteinExistence type="predicted"/>
<dbReference type="SUPFAM" id="SSF56112">
    <property type="entry name" value="Protein kinase-like (PK-like)"/>
    <property type="match status" value="2"/>
</dbReference>
<dbReference type="PANTHER" id="PTHR21310:SF40">
    <property type="entry name" value="AMINOGLYCOSIDE PHOSPHOTRANSFERASE DOMAIN-CONTAINING PROTEIN-RELATED"/>
    <property type="match status" value="1"/>
</dbReference>
<organism evidence="2 3">
    <name type="scientific">Paracoccus haeundaensis</name>
    <dbReference type="NCBI Taxonomy" id="225362"/>
    <lineage>
        <taxon>Bacteria</taxon>
        <taxon>Pseudomonadati</taxon>
        <taxon>Pseudomonadota</taxon>
        <taxon>Alphaproteobacteria</taxon>
        <taxon>Rhodobacterales</taxon>
        <taxon>Paracoccaceae</taxon>
        <taxon>Paracoccus</taxon>
    </lineage>
</organism>
<gene>
    <name evidence="2" type="ORF">FHD67_11155</name>
</gene>
<dbReference type="Proteomes" id="UP000304880">
    <property type="component" value="Unassembled WGS sequence"/>
</dbReference>
<feature type="domain" description="Aminoglycoside phosphotransferase" evidence="1">
    <location>
        <begin position="508"/>
        <end position="669"/>
    </location>
</feature>
<reference evidence="2 3" key="1">
    <citation type="submission" date="2019-06" db="EMBL/GenBank/DDBJ databases">
        <authorList>
            <person name="Li J."/>
        </authorList>
    </citation>
    <scope>NUCLEOTIDE SEQUENCE [LARGE SCALE GENOMIC DNA]</scope>
    <source>
        <strain evidence="2 3">CGMCC 1.8012</strain>
    </source>
</reference>
<keyword evidence="3" id="KW-1185">Reference proteome</keyword>
<dbReference type="Gene3D" id="3.90.1200.10">
    <property type="match status" value="2"/>
</dbReference>
<dbReference type="InterPro" id="IPR002575">
    <property type="entry name" value="Aminoglycoside_PTrfase"/>
</dbReference>
<dbReference type="InterPro" id="IPR051678">
    <property type="entry name" value="AGP_Transferase"/>
</dbReference>
<evidence type="ECO:0000313" key="3">
    <source>
        <dbReference type="Proteomes" id="UP000304880"/>
    </source>
</evidence>
<name>A0A5C4R6E8_9RHOB</name>
<dbReference type="PANTHER" id="PTHR21310">
    <property type="entry name" value="AMINOGLYCOSIDE PHOSPHOTRANSFERASE-RELATED-RELATED"/>
    <property type="match status" value="1"/>
</dbReference>
<accession>A0A5C4R6E8</accession>
<sequence length="718" mass="76926">MLSPADRAICDRDPALVGLPLMLDAQAMAAALGRDALQPAYLRYKPGVSCVASFLSTDGEALAAYAYAPDRYAEESRRSRWRDNPDVVMLPDRGVIVIPARLDRHLRSLARFLDPARRQDALRRVTGVQPHLAAGDLILLRYKPGRRLVARLDLDGQPRGVLKIMAGAGFDQALVGATAAMAHGQAALLGADSGLRAMMTAWVPGRPVCPQMTGHAPDADTCTRIGAALAALHADPFRPAAAWTAPADARSVLTAAADLAPLDAELSVLAHEIATDLANRLAQATFDPVMVHGDFSADQVVMGADGPVILDWDNAGCGDPARDLGSFLARIDAQVVDGILSRVEADAIAGAVLRGYGGGPVTLPLHHARALMLLVTEGFRARHPDWPARARTLLDRAAQVMRGASADPAMPQLDAALDPDQARPALQAATGLDLTGRPQLLRHKPGRRALVRYPTGGATTAILGKLRAKGTDGRMPAIHDALRGAGLDGQAPHGAGVPRARGIVDTMRMWLQDEVSGRPLTPTDVAAMAQTGVALAHLHGVPPVTDRRWTHADELSVLDRALTQAAEQLPARKAELRRILHAARDRMGRLCDDQHCGIHRDFYFDQVLIADAQVWLVDLDLYAVGDPAVDLGNFLAHLDEYALRTTGDVGALSASARAFLDGYAGIRPLPCPQRIATMRTLSLARHIRISLRFDDRRHTTDALIEQSLRACATCHQPT</sequence>
<dbReference type="RefSeq" id="WP_139598742.1">
    <property type="nucleotide sequence ID" value="NZ_VDDC01000017.1"/>
</dbReference>
<protein>
    <recommendedName>
        <fullName evidence="1">Aminoglycoside phosphotransferase domain-containing protein</fullName>
    </recommendedName>
</protein>
<dbReference type="EMBL" id="VDDC01000017">
    <property type="protein sequence ID" value="TNH39264.1"/>
    <property type="molecule type" value="Genomic_DNA"/>
</dbReference>
<dbReference type="Pfam" id="PF01636">
    <property type="entry name" value="APH"/>
    <property type="match status" value="2"/>
</dbReference>
<comment type="caution">
    <text evidence="2">The sequence shown here is derived from an EMBL/GenBank/DDBJ whole genome shotgun (WGS) entry which is preliminary data.</text>
</comment>
<evidence type="ECO:0000313" key="2">
    <source>
        <dbReference type="EMBL" id="TNH39264.1"/>
    </source>
</evidence>
<feature type="domain" description="Aminoglycoside phosphotransferase" evidence="1">
    <location>
        <begin position="187"/>
        <end position="345"/>
    </location>
</feature>
<evidence type="ECO:0000259" key="1">
    <source>
        <dbReference type="Pfam" id="PF01636"/>
    </source>
</evidence>
<dbReference type="InterPro" id="IPR011009">
    <property type="entry name" value="Kinase-like_dom_sf"/>
</dbReference>
<dbReference type="AlphaFoldDB" id="A0A5C4R6E8"/>